<organism evidence="1 2">
    <name type="scientific">Nonomuraea thailandensis</name>
    <dbReference type="NCBI Taxonomy" id="1188745"/>
    <lineage>
        <taxon>Bacteria</taxon>
        <taxon>Bacillati</taxon>
        <taxon>Actinomycetota</taxon>
        <taxon>Actinomycetes</taxon>
        <taxon>Streptosporangiales</taxon>
        <taxon>Streptosporangiaceae</taxon>
        <taxon>Nonomuraea</taxon>
    </lineage>
</organism>
<comment type="caution">
    <text evidence="1">The sequence shown here is derived from an EMBL/GenBank/DDBJ whole genome shotgun (WGS) entry which is preliminary data.</text>
</comment>
<evidence type="ECO:0000313" key="2">
    <source>
        <dbReference type="Proteomes" id="UP001139648"/>
    </source>
</evidence>
<evidence type="ECO:0000313" key="1">
    <source>
        <dbReference type="EMBL" id="MCP2365120.1"/>
    </source>
</evidence>
<dbReference type="AlphaFoldDB" id="A0A9X2GWD3"/>
<protein>
    <recommendedName>
        <fullName evidence="3">Transposase DDE domain-containing protein</fullName>
    </recommendedName>
</protein>
<sequence length="103" mass="12069">MTIQERDSTEPGAHHWTINVGWMLAANLGHDLDCWLRLLTLHDQDALDRAEPDTMRYRLYHLPARARLAAHARRRHLRLERTWPWAGAFVLAWQRLTDLPALA</sequence>
<accession>A0A9X2GWD3</accession>
<name>A0A9X2GWD3_9ACTN</name>
<proteinExistence type="predicted"/>
<evidence type="ECO:0008006" key="3">
    <source>
        <dbReference type="Google" id="ProtNLM"/>
    </source>
</evidence>
<dbReference type="EMBL" id="JAMZEB010000002">
    <property type="protein sequence ID" value="MCP2365120.1"/>
    <property type="molecule type" value="Genomic_DNA"/>
</dbReference>
<dbReference type="RefSeq" id="WP_253758175.1">
    <property type="nucleotide sequence ID" value="NZ_BAABKA010000110.1"/>
</dbReference>
<reference evidence="1" key="1">
    <citation type="submission" date="2022-06" db="EMBL/GenBank/DDBJ databases">
        <title>Sequencing the genomes of 1000 actinobacteria strains.</title>
        <authorList>
            <person name="Klenk H.-P."/>
        </authorList>
    </citation>
    <scope>NUCLEOTIDE SEQUENCE</scope>
    <source>
        <strain evidence="1">DSM 46694</strain>
    </source>
</reference>
<keyword evidence="2" id="KW-1185">Reference proteome</keyword>
<gene>
    <name evidence="1" type="ORF">HD597_012140</name>
</gene>
<dbReference type="Proteomes" id="UP001139648">
    <property type="component" value="Unassembled WGS sequence"/>
</dbReference>